<dbReference type="InterPro" id="IPR000073">
    <property type="entry name" value="AB_hydrolase_1"/>
</dbReference>
<dbReference type="Proteomes" id="UP001485043">
    <property type="component" value="Unassembled WGS sequence"/>
</dbReference>
<keyword evidence="3" id="KW-1185">Reference proteome</keyword>
<dbReference type="EMBL" id="JALJOV010000259">
    <property type="protein sequence ID" value="KAK9865338.1"/>
    <property type="molecule type" value="Genomic_DNA"/>
</dbReference>
<evidence type="ECO:0000259" key="1">
    <source>
        <dbReference type="Pfam" id="PF12697"/>
    </source>
</evidence>
<comment type="caution">
    <text evidence="2">The sequence shown here is derived from an EMBL/GenBank/DDBJ whole genome shotgun (WGS) entry which is preliminary data.</text>
</comment>
<dbReference type="PANTHER" id="PTHR37946:SF1">
    <property type="entry name" value="SLL1969 PROTEIN"/>
    <property type="match status" value="1"/>
</dbReference>
<sequence length="245" mass="26390">MDATATNGEPEVQPASPVVVLLHGLLRSSSEMDYLARRIKRDLGWECHSLSYPSTSQPLEKLAEGVAEQLESIAGAERPVWAVTHSMGGIVLRHLMQLENNGGVNWAGAVMIGPPNHGSQTARSISHFPGIGFFFSCLYGQAGMELAQEVAARETPWPDPPKPYGIIAGTTSVSLRNPVSWLTSTFCMLPGPGDGTVRLEETMLPTMTDFATIDCTHTLLPQDPRTATLVIDFLQQASFSMSAPA</sequence>
<protein>
    <recommendedName>
        <fullName evidence="1">AB hydrolase-1 domain-containing protein</fullName>
    </recommendedName>
</protein>
<accession>A0AAW1T8W0</accession>
<dbReference type="PANTHER" id="PTHR37946">
    <property type="entry name" value="SLL1969 PROTEIN"/>
    <property type="match status" value="1"/>
</dbReference>
<dbReference type="InterPro" id="IPR029058">
    <property type="entry name" value="AB_hydrolase_fold"/>
</dbReference>
<organism evidence="2 3">
    <name type="scientific">Apatococcus fuscideae</name>
    <dbReference type="NCBI Taxonomy" id="2026836"/>
    <lineage>
        <taxon>Eukaryota</taxon>
        <taxon>Viridiplantae</taxon>
        <taxon>Chlorophyta</taxon>
        <taxon>core chlorophytes</taxon>
        <taxon>Trebouxiophyceae</taxon>
        <taxon>Chlorellales</taxon>
        <taxon>Chlorellaceae</taxon>
        <taxon>Apatococcus</taxon>
    </lineage>
</organism>
<dbReference type="Gene3D" id="3.40.50.1820">
    <property type="entry name" value="alpha/beta hydrolase"/>
    <property type="match status" value="1"/>
</dbReference>
<dbReference type="AlphaFoldDB" id="A0AAW1T8W0"/>
<gene>
    <name evidence="2" type="ORF">WJX84_009877</name>
</gene>
<proteinExistence type="predicted"/>
<name>A0AAW1T8W0_9CHLO</name>
<reference evidence="2 3" key="1">
    <citation type="journal article" date="2024" name="Nat. Commun.">
        <title>Phylogenomics reveals the evolutionary origins of lichenization in chlorophyte algae.</title>
        <authorList>
            <person name="Puginier C."/>
            <person name="Libourel C."/>
            <person name="Otte J."/>
            <person name="Skaloud P."/>
            <person name="Haon M."/>
            <person name="Grisel S."/>
            <person name="Petersen M."/>
            <person name="Berrin J.G."/>
            <person name="Delaux P.M."/>
            <person name="Dal Grande F."/>
            <person name="Keller J."/>
        </authorList>
    </citation>
    <scope>NUCLEOTIDE SEQUENCE [LARGE SCALE GENOMIC DNA]</scope>
    <source>
        <strain evidence="2 3">SAG 2523</strain>
    </source>
</reference>
<evidence type="ECO:0000313" key="3">
    <source>
        <dbReference type="Proteomes" id="UP001485043"/>
    </source>
</evidence>
<feature type="domain" description="AB hydrolase-1" evidence="1">
    <location>
        <begin position="19"/>
        <end position="152"/>
    </location>
</feature>
<evidence type="ECO:0000313" key="2">
    <source>
        <dbReference type="EMBL" id="KAK9865338.1"/>
    </source>
</evidence>
<dbReference type="SUPFAM" id="SSF53474">
    <property type="entry name" value="alpha/beta-Hydrolases"/>
    <property type="match status" value="1"/>
</dbReference>
<dbReference type="Pfam" id="PF12697">
    <property type="entry name" value="Abhydrolase_6"/>
    <property type="match status" value="1"/>
</dbReference>